<sequence>MDILYYSNHCKHCKKILQVLSKTQIKDKVSFICIDNRHLDQQTNQNFILLNNGKRVIMPPNLVSVPALLKVKENYKMVLGDEIIEYLHPDIISSQSEEVKQNGEPNSYSFNDIKDNIMSESFTFYDLTPDELSAKGSGGRRQMYNYVSVSDSNTPIYTPPDNYNPDKISGDVTIDVLQKQRTEDLGQSAKPAVPNFTY</sequence>
<reference evidence="1" key="1">
    <citation type="journal article" date="2020" name="Nature">
        <title>Giant virus diversity and host interactions through global metagenomics.</title>
        <authorList>
            <person name="Schulz F."/>
            <person name="Roux S."/>
            <person name="Paez-Espino D."/>
            <person name="Jungbluth S."/>
            <person name="Walsh D.A."/>
            <person name="Denef V.J."/>
            <person name="McMahon K.D."/>
            <person name="Konstantinidis K.T."/>
            <person name="Eloe-Fadrosh E.A."/>
            <person name="Kyrpides N.C."/>
            <person name="Woyke T."/>
        </authorList>
    </citation>
    <scope>NUCLEOTIDE SEQUENCE</scope>
    <source>
        <strain evidence="1">GVMAG-M-3300020182-84</strain>
    </source>
</reference>
<protein>
    <recommendedName>
        <fullName evidence="2">Thioredoxin domain-containing protein</fullName>
    </recommendedName>
</protein>
<name>A0A6C0C0P3_9ZZZZ</name>
<dbReference type="EMBL" id="MN739312">
    <property type="protein sequence ID" value="QHS97986.1"/>
    <property type="molecule type" value="Genomic_DNA"/>
</dbReference>
<dbReference type="AlphaFoldDB" id="A0A6C0C0P3"/>
<dbReference type="CDD" id="cd01659">
    <property type="entry name" value="TRX_superfamily"/>
    <property type="match status" value="1"/>
</dbReference>
<accession>A0A6C0C0P3</accession>
<organism evidence="1">
    <name type="scientific">viral metagenome</name>
    <dbReference type="NCBI Taxonomy" id="1070528"/>
    <lineage>
        <taxon>unclassified sequences</taxon>
        <taxon>metagenomes</taxon>
        <taxon>organismal metagenomes</taxon>
    </lineage>
</organism>
<evidence type="ECO:0000313" key="1">
    <source>
        <dbReference type="EMBL" id="QHS97986.1"/>
    </source>
</evidence>
<evidence type="ECO:0008006" key="2">
    <source>
        <dbReference type="Google" id="ProtNLM"/>
    </source>
</evidence>
<proteinExistence type="predicted"/>